<proteinExistence type="predicted"/>
<reference evidence="1" key="1">
    <citation type="journal article" date="2015" name="Nature">
        <title>Complex archaea that bridge the gap between prokaryotes and eukaryotes.</title>
        <authorList>
            <person name="Spang A."/>
            <person name="Saw J.H."/>
            <person name="Jorgensen S.L."/>
            <person name="Zaremba-Niedzwiedzka K."/>
            <person name="Martijn J."/>
            <person name="Lind A.E."/>
            <person name="van Eijk R."/>
            <person name="Schleper C."/>
            <person name="Guy L."/>
            <person name="Ettema T.J."/>
        </authorList>
    </citation>
    <scope>NUCLEOTIDE SEQUENCE</scope>
</reference>
<comment type="caution">
    <text evidence="1">The sequence shown here is derived from an EMBL/GenBank/DDBJ whole genome shotgun (WGS) entry which is preliminary data.</text>
</comment>
<gene>
    <name evidence="1" type="ORF">LCGC14_2375300</name>
</gene>
<feature type="non-terminal residue" evidence="1">
    <location>
        <position position="57"/>
    </location>
</feature>
<sequence length="57" mass="6705">MIAYKVFWKQGNKLYPRDLQVLGEHYTRHVKAMTVEALDSKTDIAAELAWRDKLLIE</sequence>
<accession>A0A0F9EX77</accession>
<protein>
    <submittedName>
        <fullName evidence="1">Uncharacterized protein</fullName>
    </submittedName>
</protein>
<name>A0A0F9EX77_9ZZZZ</name>
<organism evidence="1">
    <name type="scientific">marine sediment metagenome</name>
    <dbReference type="NCBI Taxonomy" id="412755"/>
    <lineage>
        <taxon>unclassified sequences</taxon>
        <taxon>metagenomes</taxon>
        <taxon>ecological metagenomes</taxon>
    </lineage>
</organism>
<evidence type="ECO:0000313" key="1">
    <source>
        <dbReference type="EMBL" id="KKL28418.1"/>
    </source>
</evidence>
<dbReference type="AlphaFoldDB" id="A0A0F9EX77"/>
<dbReference type="EMBL" id="LAZR01035103">
    <property type="protein sequence ID" value="KKL28418.1"/>
    <property type="molecule type" value="Genomic_DNA"/>
</dbReference>